<sequence length="327" mass="37336">MKEAEKNNFIGKEKILITGVTGFVGANIARVLVNLGAKVYAIKKNDSDLWRLRGIFDEIKFYEADLSDKEKISSVLSDINPDIIIHLAVYGGYHYQQDLQRMFQVNLFGTINLLEAFLKTDGKLFINTGSSSEYGIKNKPMRETDYLEPVNDYGLSKAATTLFCQKTAKKTDRNIITIRLFSAYGYFEDPGRLFPSIIKPLLEDKIPNLANPSSVRDFCFIDDIVNAYLKIINSLGAKKLNGEIFNISSGRQYSVQYILNVICSIMGKRNECLWGKVASRESEPAFWQANIDKIKKTLGWEPTIDLNEGLKLYIEWFRKNKKELYEK</sequence>
<dbReference type="Proteomes" id="UP000178417">
    <property type="component" value="Unassembled WGS sequence"/>
</dbReference>
<dbReference type="InterPro" id="IPR036291">
    <property type="entry name" value="NAD(P)-bd_dom_sf"/>
</dbReference>
<gene>
    <name evidence="3" type="ORF">A2310_07310</name>
</gene>
<dbReference type="STRING" id="1802579.A2310_07310"/>
<dbReference type="SUPFAM" id="SSF51735">
    <property type="entry name" value="NAD(P)-binding Rossmann-fold domains"/>
    <property type="match status" value="1"/>
</dbReference>
<dbReference type="InterPro" id="IPR001509">
    <property type="entry name" value="Epimerase_deHydtase"/>
</dbReference>
<feature type="domain" description="NAD-dependent epimerase/dehydratase" evidence="2">
    <location>
        <begin position="15"/>
        <end position="247"/>
    </location>
</feature>
<evidence type="ECO:0000313" key="3">
    <source>
        <dbReference type="EMBL" id="OGC22558.1"/>
    </source>
</evidence>
<organism evidence="3 4">
    <name type="scientific">candidate division WOR-1 bacterium RIFOXYB2_FULL_37_13</name>
    <dbReference type="NCBI Taxonomy" id="1802579"/>
    <lineage>
        <taxon>Bacteria</taxon>
        <taxon>Bacillati</taxon>
        <taxon>Saganbacteria</taxon>
    </lineage>
</organism>
<comment type="similarity">
    <text evidence="1">Belongs to the NAD(P)-dependent epimerase/dehydratase family.</text>
</comment>
<evidence type="ECO:0000259" key="2">
    <source>
        <dbReference type="Pfam" id="PF01370"/>
    </source>
</evidence>
<proteinExistence type="inferred from homology"/>
<evidence type="ECO:0000256" key="1">
    <source>
        <dbReference type="ARBA" id="ARBA00007637"/>
    </source>
</evidence>
<accession>A0A1F4SQ25</accession>
<evidence type="ECO:0000313" key="4">
    <source>
        <dbReference type="Proteomes" id="UP000178417"/>
    </source>
</evidence>
<dbReference type="Gene3D" id="3.40.50.720">
    <property type="entry name" value="NAD(P)-binding Rossmann-like Domain"/>
    <property type="match status" value="1"/>
</dbReference>
<dbReference type="Pfam" id="PF01370">
    <property type="entry name" value="Epimerase"/>
    <property type="match status" value="1"/>
</dbReference>
<name>A0A1F4SQ25_UNCSA</name>
<protein>
    <recommendedName>
        <fullName evidence="2">NAD-dependent epimerase/dehydratase domain-containing protein</fullName>
    </recommendedName>
</protein>
<dbReference type="EMBL" id="MEUB01000027">
    <property type="protein sequence ID" value="OGC22558.1"/>
    <property type="molecule type" value="Genomic_DNA"/>
</dbReference>
<dbReference type="AlphaFoldDB" id="A0A1F4SQ25"/>
<dbReference type="PANTHER" id="PTHR43000">
    <property type="entry name" value="DTDP-D-GLUCOSE 4,6-DEHYDRATASE-RELATED"/>
    <property type="match status" value="1"/>
</dbReference>
<comment type="caution">
    <text evidence="3">The sequence shown here is derived from an EMBL/GenBank/DDBJ whole genome shotgun (WGS) entry which is preliminary data.</text>
</comment>
<reference evidence="3 4" key="1">
    <citation type="journal article" date="2016" name="Nat. Commun.">
        <title>Thousands of microbial genomes shed light on interconnected biogeochemical processes in an aquifer system.</title>
        <authorList>
            <person name="Anantharaman K."/>
            <person name="Brown C.T."/>
            <person name="Hug L.A."/>
            <person name="Sharon I."/>
            <person name="Castelle C.J."/>
            <person name="Probst A.J."/>
            <person name="Thomas B.C."/>
            <person name="Singh A."/>
            <person name="Wilkins M.J."/>
            <person name="Karaoz U."/>
            <person name="Brodie E.L."/>
            <person name="Williams K.H."/>
            <person name="Hubbard S.S."/>
            <person name="Banfield J.F."/>
        </authorList>
    </citation>
    <scope>NUCLEOTIDE SEQUENCE [LARGE SCALE GENOMIC DNA]</scope>
</reference>